<dbReference type="Proteomes" id="UP001162156">
    <property type="component" value="Unassembled WGS sequence"/>
</dbReference>
<dbReference type="AlphaFoldDB" id="A0AAV8WXR6"/>
<dbReference type="PANTHER" id="PTHR21580:SF28">
    <property type="entry name" value="BOREALIN N-TERMINAL DOMAIN-CONTAINING PROTEIN-RELATED"/>
    <property type="match status" value="1"/>
</dbReference>
<keyword evidence="3" id="KW-1185">Reference proteome</keyword>
<organism evidence="2 3">
    <name type="scientific">Rhamnusium bicolor</name>
    <dbReference type="NCBI Taxonomy" id="1586634"/>
    <lineage>
        <taxon>Eukaryota</taxon>
        <taxon>Metazoa</taxon>
        <taxon>Ecdysozoa</taxon>
        <taxon>Arthropoda</taxon>
        <taxon>Hexapoda</taxon>
        <taxon>Insecta</taxon>
        <taxon>Pterygota</taxon>
        <taxon>Neoptera</taxon>
        <taxon>Endopterygota</taxon>
        <taxon>Coleoptera</taxon>
        <taxon>Polyphaga</taxon>
        <taxon>Cucujiformia</taxon>
        <taxon>Chrysomeloidea</taxon>
        <taxon>Cerambycidae</taxon>
        <taxon>Lepturinae</taxon>
        <taxon>Rhagiini</taxon>
        <taxon>Rhamnusium</taxon>
    </lineage>
</organism>
<evidence type="ECO:0000313" key="2">
    <source>
        <dbReference type="EMBL" id="KAJ8931420.1"/>
    </source>
</evidence>
<dbReference type="EMBL" id="JANEYF010004346">
    <property type="protein sequence ID" value="KAJ8931420.1"/>
    <property type="molecule type" value="Genomic_DNA"/>
</dbReference>
<feature type="compositionally biased region" description="Basic and acidic residues" evidence="1">
    <location>
        <begin position="115"/>
        <end position="126"/>
    </location>
</feature>
<proteinExistence type="predicted"/>
<dbReference type="InterPro" id="IPR010736">
    <property type="entry name" value="SHIPPO-rpt"/>
</dbReference>
<accession>A0AAV8WXR6</accession>
<evidence type="ECO:0000313" key="3">
    <source>
        <dbReference type="Proteomes" id="UP001162156"/>
    </source>
</evidence>
<name>A0AAV8WXR6_9CUCU</name>
<feature type="region of interest" description="Disordered" evidence="1">
    <location>
        <begin position="68"/>
        <end position="134"/>
    </location>
</feature>
<reference evidence="2" key="1">
    <citation type="journal article" date="2023" name="Insect Mol. Biol.">
        <title>Genome sequencing provides insights into the evolution of gene families encoding plant cell wall-degrading enzymes in longhorned beetles.</title>
        <authorList>
            <person name="Shin N.R."/>
            <person name="Okamura Y."/>
            <person name="Kirsch R."/>
            <person name="Pauchet Y."/>
        </authorList>
    </citation>
    <scope>NUCLEOTIDE SEQUENCE</scope>
    <source>
        <strain evidence="2">RBIC_L_NR</strain>
    </source>
</reference>
<gene>
    <name evidence="2" type="ORF">NQ314_015659</name>
</gene>
<dbReference type="InterPro" id="IPR051291">
    <property type="entry name" value="CIMAP"/>
</dbReference>
<evidence type="ECO:0000256" key="1">
    <source>
        <dbReference type="SAM" id="MobiDB-lite"/>
    </source>
</evidence>
<protein>
    <submittedName>
        <fullName evidence="2">Uncharacterized protein</fullName>
    </submittedName>
</protein>
<feature type="compositionally biased region" description="Basic and acidic residues" evidence="1">
    <location>
        <begin position="90"/>
        <end position="101"/>
    </location>
</feature>
<dbReference type="GO" id="GO:0005856">
    <property type="term" value="C:cytoskeleton"/>
    <property type="evidence" value="ECO:0007669"/>
    <property type="project" value="TreeGrafter"/>
</dbReference>
<dbReference type="PANTHER" id="PTHR21580">
    <property type="entry name" value="SHIPPO-1-RELATED"/>
    <property type="match status" value="1"/>
</dbReference>
<dbReference type="Pfam" id="PF07004">
    <property type="entry name" value="SHIPPO-rpt"/>
    <property type="match status" value="3"/>
</dbReference>
<comment type="caution">
    <text evidence="2">The sequence shown here is derived from an EMBL/GenBank/DDBJ whole genome shotgun (WGS) entry which is preliminary data.</text>
</comment>
<sequence length="238" mass="26809">MARKPIGPGPAKYLLPPVTGYTSHDVSKYRNPQYSIARKLFAGRKPFGPGPRYDIHNMTRYGKATPAAYSMKSRPKPLTQFSVPGPGTYRNEKVPRMKEPRPPVYSMSYRHPPLKKAETPGPDKYEMPTTLGPKVPDRHANAAYSMSYKHFLPTLERSPGPAKYTGTSINIYRNKLPNYTISPRIFPPDPKVPSPGPIYFPKVPRKPGYSFGLRVVTEPYISAEDDMPCTRKEKLVKS</sequence>